<proteinExistence type="predicted"/>
<feature type="region of interest" description="Disordered" evidence="1">
    <location>
        <begin position="130"/>
        <end position="194"/>
    </location>
</feature>
<reference evidence="2" key="1">
    <citation type="submission" date="2021-09" db="EMBL/GenBank/DDBJ databases">
        <authorList>
            <consortium name="AG Swart"/>
            <person name="Singh M."/>
            <person name="Singh A."/>
            <person name="Seah K."/>
            <person name="Emmerich C."/>
        </authorList>
    </citation>
    <scope>NUCLEOTIDE SEQUENCE</scope>
    <source>
        <strain evidence="2">ATCC30299</strain>
    </source>
</reference>
<gene>
    <name evidence="2" type="ORF">BSTOLATCC_MIC13003</name>
</gene>
<dbReference type="EMBL" id="CAJZBQ010000013">
    <property type="protein sequence ID" value="CAG9315229.1"/>
    <property type="molecule type" value="Genomic_DNA"/>
</dbReference>
<comment type="caution">
    <text evidence="2">The sequence shown here is derived from an EMBL/GenBank/DDBJ whole genome shotgun (WGS) entry which is preliminary data.</text>
</comment>
<feature type="compositionally biased region" description="Polar residues" evidence="1">
    <location>
        <begin position="131"/>
        <end position="156"/>
    </location>
</feature>
<dbReference type="Proteomes" id="UP001162131">
    <property type="component" value="Unassembled WGS sequence"/>
</dbReference>
<organism evidence="2 3">
    <name type="scientific">Blepharisma stoltei</name>
    <dbReference type="NCBI Taxonomy" id="1481888"/>
    <lineage>
        <taxon>Eukaryota</taxon>
        <taxon>Sar</taxon>
        <taxon>Alveolata</taxon>
        <taxon>Ciliophora</taxon>
        <taxon>Postciliodesmatophora</taxon>
        <taxon>Heterotrichea</taxon>
        <taxon>Heterotrichida</taxon>
        <taxon>Blepharismidae</taxon>
        <taxon>Blepharisma</taxon>
    </lineage>
</organism>
<protein>
    <submittedName>
        <fullName evidence="2">Uncharacterized protein</fullName>
    </submittedName>
</protein>
<accession>A0AAU9IIB9</accession>
<evidence type="ECO:0000313" key="3">
    <source>
        <dbReference type="Proteomes" id="UP001162131"/>
    </source>
</evidence>
<feature type="compositionally biased region" description="Basic residues" evidence="1">
    <location>
        <begin position="182"/>
        <end position="194"/>
    </location>
</feature>
<evidence type="ECO:0000256" key="1">
    <source>
        <dbReference type="SAM" id="MobiDB-lite"/>
    </source>
</evidence>
<evidence type="ECO:0000313" key="2">
    <source>
        <dbReference type="EMBL" id="CAG9315229.1"/>
    </source>
</evidence>
<sequence length="194" mass="21831">MRPTNLGFRSPKERTPEFYDPIVTFDGRSLSSSPGKLRPSFSKSRRFAQYDDEAKKTGFRVGPGSYSQQQKSIAAERIKGTPLYCKFHGNKDTSNNGYYMVGNHLVYDASFVLKARKPSISEAISRVDPSQVLSNSFTRPTTASNDKFSPKQTQGSPWFMKIDGSPRTIKTEGSPYSIKRPTSGRRHKKSPYEN</sequence>
<name>A0AAU9IIB9_9CILI</name>
<keyword evidence="3" id="KW-1185">Reference proteome</keyword>
<dbReference type="AlphaFoldDB" id="A0AAU9IIB9"/>